<dbReference type="EC" id="3.1.3.-" evidence="1"/>
<feature type="binding site" evidence="3">
    <location>
        <position position="184"/>
    </location>
    <ligand>
        <name>substrate</name>
    </ligand>
</feature>
<feature type="active site" description="Nucleophile" evidence="2">
    <location>
        <position position="8"/>
    </location>
</feature>
<evidence type="ECO:0000313" key="6">
    <source>
        <dbReference type="Proteomes" id="UP000051888"/>
    </source>
</evidence>
<dbReference type="PIRSF" id="PIRSF000915">
    <property type="entry name" value="PGP-type_phosphatase"/>
    <property type="match status" value="1"/>
</dbReference>
<evidence type="ECO:0000256" key="3">
    <source>
        <dbReference type="PIRSR" id="PIRSR000915-2"/>
    </source>
</evidence>
<organism evidence="5 6">
    <name type="scientific">Heyndrickxia shackletonii</name>
    <dbReference type="NCBI Taxonomy" id="157838"/>
    <lineage>
        <taxon>Bacteria</taxon>
        <taxon>Bacillati</taxon>
        <taxon>Bacillota</taxon>
        <taxon>Bacilli</taxon>
        <taxon>Bacillales</taxon>
        <taxon>Bacillaceae</taxon>
        <taxon>Heyndrickxia</taxon>
    </lineage>
</organism>
<gene>
    <name evidence="5" type="ORF">AN964_04375</name>
</gene>
<dbReference type="PANTHER" id="PTHR19288:SF46">
    <property type="entry name" value="HALOACID DEHALOGENASE-LIKE HYDROLASE DOMAIN-CONTAINING PROTEIN 2"/>
    <property type="match status" value="1"/>
</dbReference>
<sequence>MTKGFIFDLDGTVYLDNHIIEGSIETIRYLRENGHKVVFFTNKSISTRQDYVKKLNDLGIEATIDDIVNSNFITAKYLKQHMISSDAAYVIGEKALLEELKEEGIRITMDSNEATYIVLGWDRAFTYEKLNNAYQAWVKNNAVIVATNPDRTCPVAGGQLPDCASMIGALEGATGVAIDLIMGKPSKLAAEMVVNEILQLNPEQCFMIGDRLETDIRMGKENGLNTILVLTGITTIDMVKASAMKPTYILESIKDIPHLQEIVSSPI</sequence>
<dbReference type="STRING" id="157838.AN964_04375"/>
<evidence type="ECO:0000256" key="2">
    <source>
        <dbReference type="PIRSR" id="PIRSR000915-1"/>
    </source>
</evidence>
<dbReference type="InterPro" id="IPR036412">
    <property type="entry name" value="HAD-like_sf"/>
</dbReference>
<dbReference type="Gene3D" id="3.40.50.1000">
    <property type="entry name" value="HAD superfamily/HAD-like"/>
    <property type="match status" value="2"/>
</dbReference>
<dbReference type="InterPro" id="IPR006357">
    <property type="entry name" value="HAD-SF_hydro_IIA"/>
</dbReference>
<dbReference type="PATRIC" id="fig|157838.3.peg.973"/>
<keyword evidence="1 4" id="KW-0479">Metal-binding</keyword>
<dbReference type="NCBIfam" id="TIGR01460">
    <property type="entry name" value="HAD-SF-IIA"/>
    <property type="match status" value="1"/>
</dbReference>
<dbReference type="InterPro" id="IPR023214">
    <property type="entry name" value="HAD_sf"/>
</dbReference>
<accession>A0A0Q3WTQ5</accession>
<comment type="similarity">
    <text evidence="1">Belongs to the HAD-like hydrolase superfamily. NagD family.</text>
</comment>
<evidence type="ECO:0000313" key="5">
    <source>
        <dbReference type="EMBL" id="KQL52827.1"/>
    </source>
</evidence>
<proteinExistence type="inferred from homology"/>
<evidence type="ECO:0000256" key="1">
    <source>
        <dbReference type="PIRNR" id="PIRNR000915"/>
    </source>
</evidence>
<dbReference type="EMBL" id="LJJC01000004">
    <property type="protein sequence ID" value="KQL52827.1"/>
    <property type="molecule type" value="Genomic_DNA"/>
</dbReference>
<dbReference type="Pfam" id="PF13242">
    <property type="entry name" value="Hydrolase_like"/>
    <property type="match status" value="1"/>
</dbReference>
<keyword evidence="6" id="KW-1185">Reference proteome</keyword>
<dbReference type="Proteomes" id="UP000051888">
    <property type="component" value="Unassembled WGS sequence"/>
</dbReference>
<name>A0A0Q3WTQ5_9BACI</name>
<evidence type="ECO:0000256" key="4">
    <source>
        <dbReference type="PIRSR" id="PIRSR000915-3"/>
    </source>
</evidence>
<keyword evidence="5" id="KW-0378">Hydrolase</keyword>
<comment type="function">
    <text evidence="1">Catalyzes the dephosphorylation of 2-6 carbon acid sugars in vitro.</text>
</comment>
<dbReference type="GO" id="GO:0016791">
    <property type="term" value="F:phosphatase activity"/>
    <property type="evidence" value="ECO:0007669"/>
    <property type="project" value="TreeGrafter"/>
</dbReference>
<reference evidence="5 6" key="1">
    <citation type="submission" date="2015-09" db="EMBL/GenBank/DDBJ databases">
        <title>Genome sequencing project for genomic taxonomy and phylogenomics of Bacillus-like bacteria.</title>
        <authorList>
            <person name="Liu B."/>
            <person name="Wang J."/>
            <person name="Zhu Y."/>
            <person name="Liu G."/>
            <person name="Chen Q."/>
            <person name="Chen Z."/>
            <person name="Lan J."/>
            <person name="Che J."/>
            <person name="Ge C."/>
            <person name="Shi H."/>
            <person name="Pan Z."/>
            <person name="Liu X."/>
        </authorList>
    </citation>
    <scope>NUCLEOTIDE SEQUENCE [LARGE SCALE GENOMIC DNA]</scope>
    <source>
        <strain evidence="5 6">LMG 18435</strain>
    </source>
</reference>
<dbReference type="SUPFAM" id="SSF56784">
    <property type="entry name" value="HAD-like"/>
    <property type="match status" value="1"/>
</dbReference>
<dbReference type="GO" id="GO:0046872">
    <property type="term" value="F:metal ion binding"/>
    <property type="evidence" value="ECO:0007669"/>
    <property type="project" value="UniProtKB-KW"/>
</dbReference>
<feature type="binding site" evidence="4">
    <location>
        <position position="10"/>
    </location>
    <ligand>
        <name>Mg(2+)</name>
        <dbReference type="ChEBI" id="CHEBI:18420"/>
    </ligand>
</feature>
<dbReference type="RefSeq" id="WP_055738534.1">
    <property type="nucleotide sequence ID" value="NZ_JAAIWL010000018.1"/>
</dbReference>
<feature type="binding site" evidence="4">
    <location>
        <position position="8"/>
    </location>
    <ligand>
        <name>Mg(2+)</name>
        <dbReference type="ChEBI" id="CHEBI:18420"/>
    </ligand>
</feature>
<protein>
    <recommendedName>
        <fullName evidence="1">Acid sugar phosphatase</fullName>
        <ecNumber evidence="1">3.1.3.-</ecNumber>
    </recommendedName>
</protein>
<dbReference type="AlphaFoldDB" id="A0A0Q3WTQ5"/>
<comment type="cofactor">
    <cofactor evidence="4">
        <name>Mg(2+)</name>
        <dbReference type="ChEBI" id="CHEBI:18420"/>
    </cofactor>
    <text evidence="4">Divalent metal ions. Mg(2+) is the most effective.</text>
</comment>
<dbReference type="OrthoDB" id="9810449at2"/>
<dbReference type="GO" id="GO:0005737">
    <property type="term" value="C:cytoplasm"/>
    <property type="evidence" value="ECO:0007669"/>
    <property type="project" value="TreeGrafter"/>
</dbReference>
<comment type="caution">
    <text evidence="5">The sequence shown here is derived from an EMBL/GenBank/DDBJ whole genome shotgun (WGS) entry which is preliminary data.</text>
</comment>
<keyword evidence="1 4" id="KW-0460">Magnesium</keyword>
<feature type="binding site" evidence="4">
    <location>
        <position position="210"/>
    </location>
    <ligand>
        <name>Mg(2+)</name>
        <dbReference type="ChEBI" id="CHEBI:18420"/>
    </ligand>
</feature>
<dbReference type="PANTHER" id="PTHR19288">
    <property type="entry name" value="4-NITROPHENYLPHOSPHATASE-RELATED"/>
    <property type="match status" value="1"/>
</dbReference>
<dbReference type="Pfam" id="PF13344">
    <property type="entry name" value="Hydrolase_6"/>
    <property type="match status" value="1"/>
</dbReference>
<feature type="active site" description="Proton donor" evidence="2">
    <location>
        <position position="10"/>
    </location>
</feature>